<reference evidence="1" key="2">
    <citation type="submission" date="2021-01" db="EMBL/GenBank/DDBJ databases">
        <authorList>
            <person name="Hahn C.R."/>
            <person name="Youssef N.H."/>
            <person name="Elshahed M."/>
        </authorList>
    </citation>
    <scope>NUCLEOTIDE SEQUENCE</scope>
    <source>
        <strain evidence="1">Zod_Metabat.24</strain>
    </source>
</reference>
<evidence type="ECO:0000313" key="1">
    <source>
        <dbReference type="EMBL" id="MBN1574516.1"/>
    </source>
</evidence>
<sequence>MGEVEKIEVVEIEGEVVETAPKEKRQRTKGGLLVFHNERILLERGKHKGKSLKDLCEDRRIERHTFGKGLNGRNVSPVKAVEMLEALGIPEDKWLDYCGRAGNDTA</sequence>
<gene>
    <name evidence="1" type="ORF">JW984_15070</name>
</gene>
<reference evidence="1" key="1">
    <citation type="journal article" date="2021" name="Environ. Microbiol.">
        <title>Genomic characterization of three novel Desulfobacterota classes expand the metabolic and phylogenetic diversity of the phylum.</title>
        <authorList>
            <person name="Murphy C.L."/>
            <person name="Biggerstaff J."/>
            <person name="Eichhorn A."/>
            <person name="Ewing E."/>
            <person name="Shahan R."/>
            <person name="Soriano D."/>
            <person name="Stewart S."/>
            <person name="VanMol K."/>
            <person name="Walker R."/>
            <person name="Walters P."/>
            <person name="Elshahed M.S."/>
            <person name="Youssef N.H."/>
        </authorList>
    </citation>
    <scope>NUCLEOTIDE SEQUENCE</scope>
    <source>
        <strain evidence="1">Zod_Metabat.24</strain>
    </source>
</reference>
<accession>A0A9D8PP14</accession>
<name>A0A9D8PP14_9DELT</name>
<evidence type="ECO:0000313" key="2">
    <source>
        <dbReference type="Proteomes" id="UP000809273"/>
    </source>
</evidence>
<organism evidence="1 2">
    <name type="scientific">Candidatus Zymogenus saltonus</name>
    <dbReference type="NCBI Taxonomy" id="2844893"/>
    <lineage>
        <taxon>Bacteria</taxon>
        <taxon>Deltaproteobacteria</taxon>
        <taxon>Candidatus Zymogenia</taxon>
        <taxon>Candidatus Zymogeniales</taxon>
        <taxon>Candidatus Zymogenaceae</taxon>
        <taxon>Candidatus Zymogenus</taxon>
    </lineage>
</organism>
<dbReference type="Proteomes" id="UP000809273">
    <property type="component" value="Unassembled WGS sequence"/>
</dbReference>
<dbReference type="EMBL" id="JAFGIX010000082">
    <property type="protein sequence ID" value="MBN1574516.1"/>
    <property type="molecule type" value="Genomic_DNA"/>
</dbReference>
<protein>
    <submittedName>
        <fullName evidence="1">Uncharacterized protein</fullName>
    </submittedName>
</protein>
<proteinExistence type="predicted"/>
<dbReference type="AlphaFoldDB" id="A0A9D8PP14"/>
<comment type="caution">
    <text evidence="1">The sequence shown here is derived from an EMBL/GenBank/DDBJ whole genome shotgun (WGS) entry which is preliminary data.</text>
</comment>